<dbReference type="SUPFAM" id="SSF53213">
    <property type="entry name" value="LigB-like"/>
    <property type="match status" value="1"/>
</dbReference>
<name>A0A418MWG8_9ACTN</name>
<reference evidence="2 3" key="1">
    <citation type="submission" date="2018-08" db="EMBL/GenBank/DDBJ databases">
        <title>Jishengella sp. nov., isolated from a root of Azadirachta indica A. Juss. var. siamensis Valenton.</title>
        <authorList>
            <person name="Kuncharoen N."/>
            <person name="Tanasupawat S."/>
            <person name="Kudo T."/>
            <person name="Ohkuma M."/>
        </authorList>
    </citation>
    <scope>NUCLEOTIDE SEQUENCE [LARGE SCALE GENOMIC DNA]</scope>
    <source>
        <strain evidence="2 3">AZ1-13</strain>
    </source>
</reference>
<keyword evidence="2" id="KW-0223">Dioxygenase</keyword>
<dbReference type="EMBL" id="QXEC01000007">
    <property type="protein sequence ID" value="RIV39225.1"/>
    <property type="molecule type" value="Genomic_DNA"/>
</dbReference>
<proteinExistence type="predicted"/>
<protein>
    <submittedName>
        <fullName evidence="2">3-carboxyethylcatechol 2,3-dioxygenase</fullName>
    </submittedName>
</protein>
<keyword evidence="2" id="KW-0560">Oxidoreductase</keyword>
<dbReference type="RefSeq" id="WP_119574756.1">
    <property type="nucleotide sequence ID" value="NZ_QXEC01000007.1"/>
</dbReference>
<accession>A0A418MWG8</accession>
<dbReference type="Gene3D" id="3.40.830.10">
    <property type="entry name" value="LigB-like"/>
    <property type="match status" value="1"/>
</dbReference>
<sequence length="284" mass="30277">MLQRMVVCAAHSPLIDSADAGTAGRDFLQAVAEAKDRIATFDPELVVFFGPDHSRAFTNLVPAVTVVTSAHGYGDWGTSTAAYAVDTQVAEELGAALVDRTFDVALGADIALDHGFGQTFQQLFGTLGALPSLPIVLNCARPPRQRVDRAIELGRAVGQVIAGTGRRVLYVASGGLSHQPPSMRAHVTTLPEAQREAVARRSIAQAAEHIDADWDDRFLRHLCTSDWAALRRIDDVELDAVGSGTHEIRTWVAAWAAAAPSQGDFTYRPVPEWITGMGVAVGAG</sequence>
<feature type="domain" description="Extradiol ring-cleavage dioxygenase class III enzyme subunit B" evidence="1">
    <location>
        <begin position="7"/>
        <end position="276"/>
    </location>
</feature>
<dbReference type="Proteomes" id="UP000283832">
    <property type="component" value="Unassembled WGS sequence"/>
</dbReference>
<evidence type="ECO:0000259" key="1">
    <source>
        <dbReference type="Pfam" id="PF02900"/>
    </source>
</evidence>
<dbReference type="InterPro" id="IPR004183">
    <property type="entry name" value="Xdiol_dOase_suB"/>
</dbReference>
<organism evidence="2 3">
    <name type="scientific">Micromonospora radicis</name>
    <dbReference type="NCBI Taxonomy" id="1894971"/>
    <lineage>
        <taxon>Bacteria</taxon>
        <taxon>Bacillati</taxon>
        <taxon>Actinomycetota</taxon>
        <taxon>Actinomycetes</taxon>
        <taxon>Micromonosporales</taxon>
        <taxon>Micromonosporaceae</taxon>
        <taxon>Micromonospora</taxon>
    </lineage>
</organism>
<dbReference type="GO" id="GO:0008198">
    <property type="term" value="F:ferrous iron binding"/>
    <property type="evidence" value="ECO:0007669"/>
    <property type="project" value="InterPro"/>
</dbReference>
<gene>
    <name evidence="2" type="ORF">D2L64_10270</name>
</gene>
<dbReference type="GO" id="GO:0016702">
    <property type="term" value="F:oxidoreductase activity, acting on single donors with incorporation of molecular oxygen, incorporation of two atoms of oxygen"/>
    <property type="evidence" value="ECO:0007669"/>
    <property type="project" value="UniProtKB-ARBA"/>
</dbReference>
<dbReference type="OrthoDB" id="8673673at2"/>
<dbReference type="AlphaFoldDB" id="A0A418MWG8"/>
<dbReference type="Pfam" id="PF02900">
    <property type="entry name" value="LigB"/>
    <property type="match status" value="1"/>
</dbReference>
<comment type="caution">
    <text evidence="2">The sequence shown here is derived from an EMBL/GenBank/DDBJ whole genome shotgun (WGS) entry which is preliminary data.</text>
</comment>
<evidence type="ECO:0000313" key="2">
    <source>
        <dbReference type="EMBL" id="RIV39225.1"/>
    </source>
</evidence>
<evidence type="ECO:0000313" key="3">
    <source>
        <dbReference type="Proteomes" id="UP000283832"/>
    </source>
</evidence>
<keyword evidence="3" id="KW-1185">Reference proteome</keyword>